<dbReference type="EMBL" id="PGTN01000247">
    <property type="protein sequence ID" value="PJF46377.1"/>
    <property type="molecule type" value="Genomic_DNA"/>
</dbReference>
<dbReference type="InterPro" id="IPR050194">
    <property type="entry name" value="Glycosyltransferase_grp1"/>
</dbReference>
<evidence type="ECO:0000259" key="2">
    <source>
        <dbReference type="Pfam" id="PF13439"/>
    </source>
</evidence>
<organism evidence="3 4">
    <name type="scientific">Candidatus Thermofonsia Clade 3 bacterium</name>
    <dbReference type="NCBI Taxonomy" id="2364212"/>
    <lineage>
        <taxon>Bacteria</taxon>
        <taxon>Bacillati</taxon>
        <taxon>Chloroflexota</taxon>
        <taxon>Candidatus Thermofontia</taxon>
        <taxon>Candidatus Thermofonsia Clade 3</taxon>
    </lineage>
</organism>
<keyword evidence="3" id="KW-0808">Transferase</keyword>
<evidence type="ECO:0000313" key="4">
    <source>
        <dbReference type="Proteomes" id="UP000230790"/>
    </source>
</evidence>
<dbReference type="PANTHER" id="PTHR45947:SF3">
    <property type="entry name" value="SULFOQUINOVOSYL TRANSFERASE SQD2"/>
    <property type="match status" value="1"/>
</dbReference>
<dbReference type="InterPro" id="IPR028098">
    <property type="entry name" value="Glyco_trans_4-like_N"/>
</dbReference>
<dbReference type="AlphaFoldDB" id="A0A2M8Q983"/>
<name>A0A2M8Q983_9CHLR</name>
<protein>
    <submittedName>
        <fullName evidence="3">Glycosyltransferase family 1 protein</fullName>
    </submittedName>
</protein>
<proteinExistence type="predicted"/>
<reference evidence="3 4" key="1">
    <citation type="submission" date="2017-11" db="EMBL/GenBank/DDBJ databases">
        <title>Evolution of Phototrophy in the Chloroflexi Phylum Driven by Horizontal Gene Transfer.</title>
        <authorList>
            <person name="Ward L.M."/>
            <person name="Hemp J."/>
            <person name="Shih P.M."/>
            <person name="Mcglynn S.E."/>
            <person name="Fischer W."/>
        </authorList>
    </citation>
    <scope>NUCLEOTIDE SEQUENCE [LARGE SCALE GENOMIC DNA]</scope>
    <source>
        <strain evidence="3">JP3_7</strain>
    </source>
</reference>
<evidence type="ECO:0000313" key="3">
    <source>
        <dbReference type="EMBL" id="PJF46377.1"/>
    </source>
</evidence>
<evidence type="ECO:0000259" key="1">
    <source>
        <dbReference type="Pfam" id="PF00534"/>
    </source>
</evidence>
<sequence length="323" mass="35894">DFADREGLRYDVIHSHYWLSGVAAEALSKAWGGTPIVQMFHTLGHMKNQIARDPSERASQSRLDGETQVVRIADRIIAPTPAEVEQLVRLYGAAREKIVVAPPGVDLAHFHPIPQLQAKQMIGIPPQRKNILFAGRIEPLKGIDTLLEAIALLKERRIADLSETCVTIIGGNPWADTLDEEMERLQRMSLELGLDDLVAFAGARDQNILPYYYAAAEMVVMPSHYESFGMVALEAMAMGTPVIASEVGGLAYVVCDGYNGFLVPRRDAQALAHRIADLLNDRLLRERLSRNAVHYARDYDWAIIAERIAAVYEETLAHHPARA</sequence>
<gene>
    <name evidence="3" type="ORF">CUN48_14110</name>
</gene>
<dbReference type="Proteomes" id="UP000230790">
    <property type="component" value="Unassembled WGS sequence"/>
</dbReference>
<feature type="domain" description="Glycosyltransferase subfamily 4-like N-terminal" evidence="2">
    <location>
        <begin position="8"/>
        <end position="108"/>
    </location>
</feature>
<comment type="caution">
    <text evidence="3">The sequence shown here is derived from an EMBL/GenBank/DDBJ whole genome shotgun (WGS) entry which is preliminary data.</text>
</comment>
<dbReference type="Gene3D" id="3.40.50.2000">
    <property type="entry name" value="Glycogen Phosphorylase B"/>
    <property type="match status" value="2"/>
</dbReference>
<dbReference type="SUPFAM" id="SSF53756">
    <property type="entry name" value="UDP-Glycosyltransferase/glycogen phosphorylase"/>
    <property type="match status" value="1"/>
</dbReference>
<dbReference type="PANTHER" id="PTHR45947">
    <property type="entry name" value="SULFOQUINOVOSYL TRANSFERASE SQD2"/>
    <property type="match status" value="1"/>
</dbReference>
<dbReference type="Pfam" id="PF13439">
    <property type="entry name" value="Glyco_transf_4"/>
    <property type="match status" value="1"/>
</dbReference>
<feature type="domain" description="Glycosyl transferase family 1" evidence="1">
    <location>
        <begin position="119"/>
        <end position="292"/>
    </location>
</feature>
<dbReference type="GO" id="GO:0016757">
    <property type="term" value="F:glycosyltransferase activity"/>
    <property type="evidence" value="ECO:0007669"/>
    <property type="project" value="InterPro"/>
</dbReference>
<dbReference type="InterPro" id="IPR001296">
    <property type="entry name" value="Glyco_trans_1"/>
</dbReference>
<feature type="non-terminal residue" evidence="3">
    <location>
        <position position="1"/>
    </location>
</feature>
<accession>A0A2M8Q983</accession>
<dbReference type="Pfam" id="PF00534">
    <property type="entry name" value="Glycos_transf_1"/>
    <property type="match status" value="1"/>
</dbReference>